<evidence type="ECO:0000313" key="2">
    <source>
        <dbReference type="Proteomes" id="UP000247790"/>
    </source>
</evidence>
<reference evidence="1 2" key="1">
    <citation type="submission" date="2018-06" db="EMBL/GenBank/DDBJ databases">
        <title>Genomic Encyclopedia of Type Strains, Phase III (KMG-III): the genomes of soil and plant-associated and newly described type strains.</title>
        <authorList>
            <person name="Whitman W."/>
        </authorList>
    </citation>
    <scope>NUCLEOTIDE SEQUENCE [LARGE SCALE GENOMIC DNA]</scope>
    <source>
        <strain evidence="1 2">CECT 7022</strain>
    </source>
</reference>
<protein>
    <submittedName>
        <fullName evidence="1">Uncharacterized protein</fullName>
    </submittedName>
</protein>
<gene>
    <name evidence="1" type="ORF">DFQ00_102289</name>
</gene>
<dbReference type="Proteomes" id="UP000247790">
    <property type="component" value="Unassembled WGS sequence"/>
</dbReference>
<dbReference type="EMBL" id="QJSW01000002">
    <property type="protein sequence ID" value="PYE51495.1"/>
    <property type="molecule type" value="Genomic_DNA"/>
</dbReference>
<sequence length="219" mass="25725">MYSKEVIKLARPVKCKYCNEFSMLDDSMTIVETQHKYAKDKFDPDGKKIRKKGETYSKKNKVHKKCATLFQKKVEDTKIENENWDVLCKYIEKLHDLTVIPKSNITRLKDLRAGFETKNGERIRKWRTGPDFSLMLDAYVLSELTIRNSLKNKLDGSNDVKSINYCISIMIGKLNEAFVRRRNRERQVQEQKLNKEVTIIEEISYTPKKTNSNDISDFL</sequence>
<dbReference type="AlphaFoldDB" id="A0A2V4W055"/>
<organism evidence="1 2">
    <name type="scientific">Paenibacillus barcinonensis</name>
    <dbReference type="NCBI Taxonomy" id="198119"/>
    <lineage>
        <taxon>Bacteria</taxon>
        <taxon>Bacillati</taxon>
        <taxon>Bacillota</taxon>
        <taxon>Bacilli</taxon>
        <taxon>Bacillales</taxon>
        <taxon>Paenibacillaceae</taxon>
        <taxon>Paenibacillus</taxon>
    </lineage>
</organism>
<accession>A0A2V4W055</accession>
<comment type="caution">
    <text evidence="1">The sequence shown here is derived from an EMBL/GenBank/DDBJ whole genome shotgun (WGS) entry which is preliminary data.</text>
</comment>
<proteinExistence type="predicted"/>
<name>A0A2V4W055_PAEBA</name>
<evidence type="ECO:0000313" key="1">
    <source>
        <dbReference type="EMBL" id="PYE51495.1"/>
    </source>
</evidence>